<feature type="domain" description="DnaB/C C-terminal" evidence="3">
    <location>
        <begin position="279"/>
        <end position="346"/>
    </location>
</feature>
<dbReference type="EMBL" id="JAGZMZ010000005">
    <property type="protein sequence ID" value="MBS4883676.1"/>
    <property type="molecule type" value="Genomic_DNA"/>
</dbReference>
<evidence type="ECO:0000256" key="2">
    <source>
        <dbReference type="SAM" id="MobiDB-lite"/>
    </source>
</evidence>
<dbReference type="Proteomes" id="UP000284868">
    <property type="component" value="Unassembled WGS sequence"/>
</dbReference>
<evidence type="ECO:0000259" key="4">
    <source>
        <dbReference type="Pfam" id="PF25888"/>
    </source>
</evidence>
<dbReference type="AlphaFoldDB" id="A0A415PRG7"/>
<dbReference type="RefSeq" id="WP_022419635.1">
    <property type="nucleotide sequence ID" value="NZ_CAJKGD010000029.1"/>
</dbReference>
<feature type="compositionally biased region" description="Basic and acidic residues" evidence="2">
    <location>
        <begin position="348"/>
        <end position="364"/>
    </location>
</feature>
<comment type="similarity">
    <text evidence="1">Belongs to the DnaB/DnaD family.</text>
</comment>
<dbReference type="InterPro" id="IPR034829">
    <property type="entry name" value="DnaD-like_sf"/>
</dbReference>
<gene>
    <name evidence="6" type="ORF">DWZ83_00395</name>
    <name evidence="5" type="ORF">KHZ85_02805</name>
</gene>
<reference evidence="5" key="2">
    <citation type="submission" date="2021-02" db="EMBL/GenBank/DDBJ databases">
        <title>Infant gut strain persistence is associated with maternal origin, phylogeny, and functional potential including surface adhesion and iron acquisition.</title>
        <authorList>
            <person name="Lou Y.C."/>
        </authorList>
    </citation>
    <scope>NUCLEOTIDE SEQUENCE</scope>
    <source>
        <strain evidence="5">L3_108_103G1_dasL3_108_103G1_concoct_2</strain>
    </source>
</reference>
<feature type="compositionally biased region" description="Acidic residues" evidence="2">
    <location>
        <begin position="376"/>
        <end position="387"/>
    </location>
</feature>
<accession>A0A415PRG7</accession>
<name>A0A415PRG7_9FIRM</name>
<feature type="region of interest" description="Disordered" evidence="2">
    <location>
        <begin position="348"/>
        <end position="396"/>
    </location>
</feature>
<dbReference type="EMBL" id="QRPK01000001">
    <property type="protein sequence ID" value="RHM15373.1"/>
    <property type="molecule type" value="Genomic_DNA"/>
</dbReference>
<comment type="caution">
    <text evidence="6">The sequence shown here is derived from an EMBL/GenBank/DDBJ whole genome shotgun (WGS) entry which is preliminary data.</text>
</comment>
<protein>
    <submittedName>
        <fullName evidence="6">DNA replication protein DnaD</fullName>
    </submittedName>
    <submittedName>
        <fullName evidence="5">DnaD domain protein</fullName>
    </submittedName>
</protein>
<dbReference type="Pfam" id="PF07261">
    <property type="entry name" value="DnaB_2"/>
    <property type="match status" value="1"/>
</dbReference>
<dbReference type="Pfam" id="PF25888">
    <property type="entry name" value="WHD_DnaB"/>
    <property type="match status" value="1"/>
</dbReference>
<dbReference type="OrthoDB" id="1652900at2"/>
<sequence>MDKELACKIEVQGIWTSEGYSAFQMLYVPLIGNEAAILYHTLLSIALRPKKIKNHRLICEISGLSMEAIEKHRVVLEQYLLLKTFYDADKNCYLYEVFMPKLGNDFLRHEVFGRLYMKKMGEKVYQFNKLCFAKDYEDKSGYQDITIPFVNVLKGQWAEKEEESFRNMKPKQHEFYQNDIPLSFNFDRFLAGITKTIFPESQRSEQNLRLIGELATIHGIDEQDMIAIVNKAVDVKSGKLRIELLKKLARASKSKFEVLENQDPYRLPPVVFLQNKQHGVEVSRSDKFLIETLIRDYRMQPEVVNVLIEYVLDTKNQQFPKAYVEKVAGTWVRLGIDTAEKARKQIQEEQANRKSFKANKEKKLPSWYHDQSDIPNDTEDFNEEEMLELQKRLRGE</sequence>
<reference evidence="6 7" key="1">
    <citation type="submission" date="2018-08" db="EMBL/GenBank/DDBJ databases">
        <title>A genome reference for cultivated species of the human gut microbiota.</title>
        <authorList>
            <person name="Zou Y."/>
            <person name="Xue W."/>
            <person name="Luo G."/>
        </authorList>
    </citation>
    <scope>NUCLEOTIDE SEQUENCE [LARGE SCALE GENOMIC DNA]</scope>
    <source>
        <strain evidence="6 7">AF35-6BH</strain>
    </source>
</reference>
<evidence type="ECO:0000313" key="7">
    <source>
        <dbReference type="Proteomes" id="UP000284868"/>
    </source>
</evidence>
<evidence type="ECO:0000313" key="6">
    <source>
        <dbReference type="EMBL" id="RHM15373.1"/>
    </source>
</evidence>
<dbReference type="Gene3D" id="1.10.10.630">
    <property type="entry name" value="DnaD domain-like"/>
    <property type="match status" value="1"/>
</dbReference>
<evidence type="ECO:0000256" key="1">
    <source>
        <dbReference type="ARBA" id="ARBA00093462"/>
    </source>
</evidence>
<keyword evidence="7" id="KW-1185">Reference proteome</keyword>
<dbReference type="Proteomes" id="UP000753219">
    <property type="component" value="Unassembled WGS sequence"/>
</dbReference>
<organism evidence="6 7">
    <name type="scientific">Amedibacillus dolichus</name>
    <dbReference type="NCBI Taxonomy" id="31971"/>
    <lineage>
        <taxon>Bacteria</taxon>
        <taxon>Bacillati</taxon>
        <taxon>Bacillota</taxon>
        <taxon>Erysipelotrichia</taxon>
        <taxon>Erysipelotrichales</taxon>
        <taxon>Erysipelotrichaceae</taxon>
        <taxon>Amedibacillus</taxon>
    </lineage>
</organism>
<proteinExistence type="inferred from homology"/>
<dbReference type="InterPro" id="IPR006343">
    <property type="entry name" value="DnaB/C_C"/>
</dbReference>
<feature type="domain" description="Replicative helicase loading/DNA remodeling protein DnaB N-terminal winged helix" evidence="4">
    <location>
        <begin position="19"/>
        <end position="206"/>
    </location>
</feature>
<dbReference type="InterPro" id="IPR058660">
    <property type="entry name" value="WHD_DnaB"/>
</dbReference>
<evidence type="ECO:0000313" key="5">
    <source>
        <dbReference type="EMBL" id="MBS4883676.1"/>
    </source>
</evidence>
<evidence type="ECO:0000259" key="3">
    <source>
        <dbReference type="Pfam" id="PF07261"/>
    </source>
</evidence>